<comment type="caution">
    <text evidence="3">The sequence shown here is derived from an EMBL/GenBank/DDBJ whole genome shotgun (WGS) entry which is preliminary data.</text>
</comment>
<dbReference type="InterPro" id="IPR000742">
    <property type="entry name" value="EGF"/>
</dbReference>
<proteinExistence type="predicted"/>
<keyword evidence="4" id="KW-1185">Reference proteome</keyword>
<keyword evidence="1" id="KW-0732">Signal</keyword>
<evidence type="ECO:0000256" key="1">
    <source>
        <dbReference type="SAM" id="SignalP"/>
    </source>
</evidence>
<feature type="domain" description="EGF-like" evidence="2">
    <location>
        <begin position="256"/>
        <end position="267"/>
    </location>
</feature>
<evidence type="ECO:0000259" key="2">
    <source>
        <dbReference type="PROSITE" id="PS00022"/>
    </source>
</evidence>
<dbReference type="AlphaFoldDB" id="A0ABD2Q9N7"/>
<dbReference type="Proteomes" id="UP001626550">
    <property type="component" value="Unassembled WGS sequence"/>
</dbReference>
<protein>
    <recommendedName>
        <fullName evidence="2">EGF-like domain-containing protein</fullName>
    </recommendedName>
</protein>
<dbReference type="EMBL" id="JBJKFK010000575">
    <property type="protein sequence ID" value="KAL3316247.1"/>
    <property type="molecule type" value="Genomic_DNA"/>
</dbReference>
<feature type="signal peptide" evidence="1">
    <location>
        <begin position="1"/>
        <end position="17"/>
    </location>
</feature>
<evidence type="ECO:0000313" key="4">
    <source>
        <dbReference type="Proteomes" id="UP001626550"/>
    </source>
</evidence>
<organism evidence="3 4">
    <name type="scientific">Cichlidogyrus casuarinus</name>
    <dbReference type="NCBI Taxonomy" id="1844966"/>
    <lineage>
        <taxon>Eukaryota</taxon>
        <taxon>Metazoa</taxon>
        <taxon>Spiralia</taxon>
        <taxon>Lophotrochozoa</taxon>
        <taxon>Platyhelminthes</taxon>
        <taxon>Monogenea</taxon>
        <taxon>Monopisthocotylea</taxon>
        <taxon>Dactylogyridea</taxon>
        <taxon>Ancyrocephalidae</taxon>
        <taxon>Cichlidogyrus</taxon>
    </lineage>
</organism>
<sequence>MLFQVASLLLTLWLMACDDNSTHLDEALDVHGRHECWELPEGACGVGNCVIVNVTESIRIAPTNFSEWCGCYSSKQLSYQIYEPLSAQQTSLFRPKCVKLQRADLVQDCDPENTIRVKYTDPKLPQGFICHCASGFSSSSKCKEQQDACSNVFSEFGQTTSGDEACKVEIGNLCVPTLEMRSIELSHLDQPGLLSMEKYQLLEQPTLESVQLVAYHSCPDPKLDEKKFCDTEICVGYLYPNGKGNGSECDSVKDVCICPEHFSGPHCLDFSLEMNASSLKGSAGCHPNCQDARRTLESRETIFMQGVSELYNTAYVYSAEDVKEFCHGVISNFQSCPVNEFCLTNELQPYQLRALALAQQAHDEVCHK</sequence>
<evidence type="ECO:0000313" key="3">
    <source>
        <dbReference type="EMBL" id="KAL3316247.1"/>
    </source>
</evidence>
<gene>
    <name evidence="3" type="ORF">Ciccas_005110</name>
</gene>
<accession>A0ABD2Q9N7</accession>
<dbReference type="PROSITE" id="PS00022">
    <property type="entry name" value="EGF_1"/>
    <property type="match status" value="1"/>
</dbReference>
<name>A0ABD2Q9N7_9PLAT</name>
<reference evidence="3 4" key="1">
    <citation type="submission" date="2024-11" db="EMBL/GenBank/DDBJ databases">
        <title>Adaptive evolution of stress response genes in parasites aligns with host niche diversity.</title>
        <authorList>
            <person name="Hahn C."/>
            <person name="Resl P."/>
        </authorList>
    </citation>
    <scope>NUCLEOTIDE SEQUENCE [LARGE SCALE GENOMIC DNA]</scope>
    <source>
        <strain evidence="3">EGGRZ-B1_66</strain>
        <tissue evidence="3">Body</tissue>
    </source>
</reference>
<feature type="chain" id="PRO_5044758075" description="EGF-like domain-containing protein" evidence="1">
    <location>
        <begin position="18"/>
        <end position="368"/>
    </location>
</feature>